<protein>
    <submittedName>
        <fullName evidence="9">WD40-repeat-containing domain protein</fullName>
    </submittedName>
</protein>
<feature type="repeat" description="WD" evidence="7">
    <location>
        <begin position="308"/>
        <end position="349"/>
    </location>
</feature>
<dbReference type="GO" id="GO:0032040">
    <property type="term" value="C:small-subunit processome"/>
    <property type="evidence" value="ECO:0007669"/>
    <property type="project" value="TreeGrafter"/>
</dbReference>
<name>A0AAD7VVM8_9ASCO</name>
<dbReference type="GO" id="GO:0034388">
    <property type="term" value="C:Pwp2p-containing subcomplex of 90S preribosome"/>
    <property type="evidence" value="ECO:0007669"/>
    <property type="project" value="TreeGrafter"/>
</dbReference>
<comment type="subcellular location">
    <subcellularLocation>
        <location evidence="1">Nucleus</location>
        <location evidence="1">Nucleolus</location>
    </subcellularLocation>
</comment>
<dbReference type="PANTHER" id="PTHR18359:SF0">
    <property type="entry name" value="U3 SMALL NUCLEOLAR RNA-ASSOCIATED PROTEIN 18 HOMOLOG"/>
    <property type="match status" value="1"/>
</dbReference>
<evidence type="ECO:0000256" key="8">
    <source>
        <dbReference type="SAM" id="MobiDB-lite"/>
    </source>
</evidence>
<sequence>MPQKLSKSAPAKSSVGFSLMASPQKKQKNEVSTKPKDDVELALERAVFGDVEGFEEGLKEAAEPEYFEELDESAESELAETEEEEVATTIENLHDDELFVVDGVNDQAISAIISEDVSMNTAAAGDRKKERGLPAAWVDSDDERLSISLASTDRLRKLRSADDEDYINGMEYSARLRSQFQRLYPVPDWVNTSIQKRKKQSANSSQSESSDDDYEAEDDEERLLAADPLKVLLQSTARYTSASKSKLLPSSILDISRLRDANQQAPSQAAIQTLSFHPSLPLLLSAGYDRTLRIYNADGKVNPLATSLHIRSSPVQTAQFHPDGRRAFAGGRRRYFYIWDLESGSVDKISRMYGHERHQHSMERFKLSPCGRFIGLIGSGGWINLLDASSGQWISGAKIEGGQVADFEWSQDGGSMTIANSAGEVWEWSTSERRYISRWADYGGIGITTLCATDRWVALGSQSGIVNVYDKTKKEDDGPKLFCTFDNLVTSISGLSFTHDGQLLGIASRAKKDAFRFAHLPSGTIFKNWPTSGTPLGKVTAMAFSGGSEMFVTGNEGGKIRLFKLNHYA</sequence>
<gene>
    <name evidence="9" type="ORF">POJ06DRAFT_294320</name>
</gene>
<comment type="similarity">
    <text evidence="6">Belongs to the WD repeat UTP18 family.</text>
</comment>
<proteinExistence type="inferred from homology"/>
<comment type="caution">
    <text evidence="9">The sequence shown here is derived from an EMBL/GenBank/DDBJ whole genome shotgun (WGS) entry which is preliminary data.</text>
</comment>
<feature type="region of interest" description="Disordered" evidence="8">
    <location>
        <begin position="61"/>
        <end position="81"/>
    </location>
</feature>
<evidence type="ECO:0000256" key="7">
    <source>
        <dbReference type="PROSITE-ProRule" id="PRU00221"/>
    </source>
</evidence>
<evidence type="ECO:0000256" key="5">
    <source>
        <dbReference type="ARBA" id="ARBA00023242"/>
    </source>
</evidence>
<feature type="compositionally biased region" description="Acidic residues" evidence="8">
    <location>
        <begin position="209"/>
        <end position="220"/>
    </location>
</feature>
<evidence type="ECO:0000313" key="9">
    <source>
        <dbReference type="EMBL" id="KAJ8103166.1"/>
    </source>
</evidence>
<dbReference type="PROSITE" id="PS50082">
    <property type="entry name" value="WD_REPEATS_2"/>
    <property type="match status" value="1"/>
</dbReference>
<dbReference type="SUPFAM" id="SSF50978">
    <property type="entry name" value="WD40 repeat-like"/>
    <property type="match status" value="1"/>
</dbReference>
<dbReference type="AlphaFoldDB" id="A0AAD7VVM8"/>
<dbReference type="Gene3D" id="2.130.10.10">
    <property type="entry name" value="YVTN repeat-like/Quinoprotein amine dehydrogenase"/>
    <property type="match status" value="1"/>
</dbReference>
<dbReference type="InterPro" id="IPR036322">
    <property type="entry name" value="WD40_repeat_dom_sf"/>
</dbReference>
<keyword evidence="4" id="KW-0677">Repeat</keyword>
<keyword evidence="5" id="KW-0539">Nucleus</keyword>
<dbReference type="InterPro" id="IPR045161">
    <property type="entry name" value="Utp18"/>
</dbReference>
<evidence type="ECO:0000256" key="3">
    <source>
        <dbReference type="ARBA" id="ARBA00022574"/>
    </source>
</evidence>
<organism evidence="9 10">
    <name type="scientific">Lipomyces tetrasporus</name>
    <dbReference type="NCBI Taxonomy" id="54092"/>
    <lineage>
        <taxon>Eukaryota</taxon>
        <taxon>Fungi</taxon>
        <taxon>Dikarya</taxon>
        <taxon>Ascomycota</taxon>
        <taxon>Saccharomycotina</taxon>
        <taxon>Lipomycetes</taxon>
        <taxon>Lipomycetales</taxon>
        <taxon>Lipomycetaceae</taxon>
        <taxon>Lipomyces</taxon>
    </lineage>
</organism>
<evidence type="ECO:0000256" key="4">
    <source>
        <dbReference type="ARBA" id="ARBA00022737"/>
    </source>
</evidence>
<dbReference type="Proteomes" id="UP001217417">
    <property type="component" value="Unassembled WGS sequence"/>
</dbReference>
<evidence type="ECO:0000256" key="1">
    <source>
        <dbReference type="ARBA" id="ARBA00004604"/>
    </source>
</evidence>
<feature type="compositionally biased region" description="Basic and acidic residues" evidence="8">
    <location>
        <begin position="27"/>
        <end position="37"/>
    </location>
</feature>
<evidence type="ECO:0000256" key="6">
    <source>
        <dbReference type="ARBA" id="ARBA00025767"/>
    </source>
</evidence>
<dbReference type="EMBL" id="JARPMG010000002">
    <property type="protein sequence ID" value="KAJ8103166.1"/>
    <property type="molecule type" value="Genomic_DNA"/>
</dbReference>
<feature type="region of interest" description="Disordered" evidence="8">
    <location>
        <begin position="1"/>
        <end position="37"/>
    </location>
</feature>
<accession>A0AAD7VVM8</accession>
<dbReference type="PANTHER" id="PTHR18359">
    <property type="entry name" value="WD-REPEAT PROTEIN-RELATED"/>
    <property type="match status" value="1"/>
</dbReference>
<keyword evidence="2" id="KW-0698">rRNA processing</keyword>
<dbReference type="InterPro" id="IPR001680">
    <property type="entry name" value="WD40_rpt"/>
</dbReference>
<dbReference type="RefSeq" id="XP_056046616.1">
    <property type="nucleotide sequence ID" value="XM_056190467.1"/>
</dbReference>
<feature type="region of interest" description="Disordered" evidence="8">
    <location>
        <begin position="194"/>
        <end position="220"/>
    </location>
</feature>
<feature type="compositionally biased region" description="Acidic residues" evidence="8">
    <location>
        <begin position="63"/>
        <end position="81"/>
    </location>
</feature>
<keyword evidence="3 7" id="KW-0853">WD repeat</keyword>
<reference evidence="9" key="1">
    <citation type="submission" date="2023-03" db="EMBL/GenBank/DDBJ databases">
        <title>Near-Complete genome sequence of Lipomyces tetrasporous NRRL Y-64009, an oleaginous yeast capable of growing on lignocellulosic hydrolysates.</title>
        <authorList>
            <consortium name="Lawrence Berkeley National Laboratory"/>
            <person name="Jagtap S.S."/>
            <person name="Liu J.-J."/>
            <person name="Walukiewicz H.E."/>
            <person name="Pangilinan J."/>
            <person name="Lipzen A."/>
            <person name="Ahrendt S."/>
            <person name="Koriabine M."/>
            <person name="Cobaugh K."/>
            <person name="Salamov A."/>
            <person name="Yoshinaga Y."/>
            <person name="Ng V."/>
            <person name="Daum C."/>
            <person name="Grigoriev I.V."/>
            <person name="Slininger P.J."/>
            <person name="Dien B.S."/>
            <person name="Jin Y.-S."/>
            <person name="Rao C.V."/>
        </authorList>
    </citation>
    <scope>NUCLEOTIDE SEQUENCE</scope>
    <source>
        <strain evidence="9">NRRL Y-64009</strain>
    </source>
</reference>
<keyword evidence="10" id="KW-1185">Reference proteome</keyword>
<dbReference type="Pfam" id="PF00400">
    <property type="entry name" value="WD40"/>
    <property type="match status" value="1"/>
</dbReference>
<evidence type="ECO:0000313" key="10">
    <source>
        <dbReference type="Proteomes" id="UP001217417"/>
    </source>
</evidence>
<evidence type="ECO:0000256" key="2">
    <source>
        <dbReference type="ARBA" id="ARBA00022552"/>
    </source>
</evidence>
<dbReference type="InterPro" id="IPR015943">
    <property type="entry name" value="WD40/YVTN_repeat-like_dom_sf"/>
</dbReference>
<dbReference type="GO" id="GO:0006364">
    <property type="term" value="P:rRNA processing"/>
    <property type="evidence" value="ECO:0007669"/>
    <property type="project" value="UniProtKB-KW"/>
</dbReference>
<dbReference type="GeneID" id="80885633"/>
<dbReference type="SMART" id="SM00320">
    <property type="entry name" value="WD40"/>
    <property type="match status" value="3"/>
</dbReference>